<organism evidence="1">
    <name type="scientific">marine sediment metagenome</name>
    <dbReference type="NCBI Taxonomy" id="412755"/>
    <lineage>
        <taxon>unclassified sequences</taxon>
        <taxon>metagenomes</taxon>
        <taxon>ecological metagenomes</taxon>
    </lineage>
</organism>
<dbReference type="AlphaFoldDB" id="X1KZY8"/>
<protein>
    <submittedName>
        <fullName evidence="1">Uncharacterized protein</fullName>
    </submittedName>
</protein>
<dbReference type="EMBL" id="BARU01048371">
    <property type="protein sequence ID" value="GAH95759.1"/>
    <property type="molecule type" value="Genomic_DNA"/>
</dbReference>
<evidence type="ECO:0000313" key="1">
    <source>
        <dbReference type="EMBL" id="GAH95759.1"/>
    </source>
</evidence>
<accession>X1KZY8</accession>
<gene>
    <name evidence="1" type="ORF">S03H2_71935</name>
</gene>
<proteinExistence type="predicted"/>
<reference evidence="1" key="1">
    <citation type="journal article" date="2014" name="Front. Microbiol.">
        <title>High frequency of phylogenetically diverse reductive dehalogenase-homologous genes in deep subseafloor sedimentary metagenomes.</title>
        <authorList>
            <person name="Kawai M."/>
            <person name="Futagami T."/>
            <person name="Toyoda A."/>
            <person name="Takaki Y."/>
            <person name="Nishi S."/>
            <person name="Hori S."/>
            <person name="Arai W."/>
            <person name="Tsubouchi T."/>
            <person name="Morono Y."/>
            <person name="Uchiyama I."/>
            <person name="Ito T."/>
            <person name="Fujiyama A."/>
            <person name="Inagaki F."/>
            <person name="Takami H."/>
        </authorList>
    </citation>
    <scope>NUCLEOTIDE SEQUENCE</scope>
    <source>
        <strain evidence="1">Expedition CK06-06</strain>
    </source>
</reference>
<feature type="non-terminal residue" evidence="1">
    <location>
        <position position="1"/>
    </location>
</feature>
<name>X1KZY8_9ZZZZ</name>
<sequence length="69" mass="8091">FNEEFGKYAIKYGKGLMSTENFIKEYYSLSERVTDYAFIKTITYKGISEESLPKTSEAMINFQKAWIIK</sequence>
<comment type="caution">
    <text evidence="1">The sequence shown here is derived from an EMBL/GenBank/DDBJ whole genome shotgun (WGS) entry which is preliminary data.</text>
</comment>